<protein>
    <submittedName>
        <fullName evidence="1">Uncharacterized protein</fullName>
    </submittedName>
</protein>
<evidence type="ECO:0000313" key="2">
    <source>
        <dbReference type="Proteomes" id="UP000521872"/>
    </source>
</evidence>
<dbReference type="Proteomes" id="UP000521872">
    <property type="component" value="Unassembled WGS sequence"/>
</dbReference>
<dbReference type="EMBL" id="JAACJL010000047">
    <property type="protein sequence ID" value="KAF4612639.1"/>
    <property type="molecule type" value="Genomic_DNA"/>
</dbReference>
<sequence>MVARTLPPSGDDLGLLMPFGQQTVGLNHLYSTVGWCLVVISRPYVKAIPALPFFFLQDKLPEGAIHIEFIQA</sequence>
<evidence type="ECO:0000313" key="1">
    <source>
        <dbReference type="EMBL" id="KAF4612639.1"/>
    </source>
</evidence>
<organism evidence="1 2">
    <name type="scientific">Agrocybe pediades</name>
    <dbReference type="NCBI Taxonomy" id="84607"/>
    <lineage>
        <taxon>Eukaryota</taxon>
        <taxon>Fungi</taxon>
        <taxon>Dikarya</taxon>
        <taxon>Basidiomycota</taxon>
        <taxon>Agaricomycotina</taxon>
        <taxon>Agaricomycetes</taxon>
        <taxon>Agaricomycetidae</taxon>
        <taxon>Agaricales</taxon>
        <taxon>Agaricineae</taxon>
        <taxon>Strophariaceae</taxon>
        <taxon>Agrocybe</taxon>
    </lineage>
</organism>
<reference evidence="1 2" key="1">
    <citation type="submission" date="2019-12" db="EMBL/GenBank/DDBJ databases">
        <authorList>
            <person name="Floudas D."/>
            <person name="Bentzer J."/>
            <person name="Ahren D."/>
            <person name="Johansson T."/>
            <person name="Persson P."/>
            <person name="Tunlid A."/>
        </authorList>
    </citation>
    <scope>NUCLEOTIDE SEQUENCE [LARGE SCALE GENOMIC DNA]</scope>
    <source>
        <strain evidence="1 2">CBS 102.39</strain>
    </source>
</reference>
<gene>
    <name evidence="1" type="ORF">D9613_011791</name>
</gene>
<dbReference type="AlphaFoldDB" id="A0A8H4QKM9"/>
<comment type="caution">
    <text evidence="1">The sequence shown here is derived from an EMBL/GenBank/DDBJ whole genome shotgun (WGS) entry which is preliminary data.</text>
</comment>
<keyword evidence="2" id="KW-1185">Reference proteome</keyword>
<accession>A0A8H4QKM9</accession>
<name>A0A8H4QKM9_9AGAR</name>
<proteinExistence type="predicted"/>